<dbReference type="PANTHER" id="PTHR11908:SF132">
    <property type="entry name" value="ALDEHYDE OXIDASE 1-RELATED"/>
    <property type="match status" value="1"/>
</dbReference>
<evidence type="ECO:0000313" key="3">
    <source>
        <dbReference type="EMBL" id="RZB87087.1"/>
    </source>
</evidence>
<dbReference type="EMBL" id="QZWG01000010">
    <property type="protein sequence ID" value="RZB87087.1"/>
    <property type="molecule type" value="Genomic_DNA"/>
</dbReference>
<proteinExistence type="predicted"/>
<sequence>MIELTLRPTPRKVSIFLDRFDVVEVGGIEVGQGLWTKVKQMAAYALGDIQCEGTEGLLDKVHIVQSDTVSLTQGGFTARSTTSMSGCEALRLCCNMLVERLKPLKEMLQEEMDSIKWETLILQAARINKVKELNFEH</sequence>
<dbReference type="GO" id="GO:0005506">
    <property type="term" value="F:iron ion binding"/>
    <property type="evidence" value="ECO:0007669"/>
    <property type="project" value="InterPro"/>
</dbReference>
<dbReference type="Pfam" id="PF20256">
    <property type="entry name" value="MoCoBD_2"/>
    <property type="match status" value="1"/>
</dbReference>
<keyword evidence="1" id="KW-0500">Molybdenum</keyword>
<comment type="caution">
    <text evidence="3">The sequence shown here is derived from an EMBL/GenBank/DDBJ whole genome shotgun (WGS) entry which is preliminary data.</text>
</comment>
<evidence type="ECO:0000313" key="4">
    <source>
        <dbReference type="Proteomes" id="UP000289340"/>
    </source>
</evidence>
<name>A0A445ILY7_GLYSO</name>
<keyword evidence="4" id="KW-1185">Reference proteome</keyword>
<dbReference type="InterPro" id="IPR046867">
    <property type="entry name" value="AldOxase/xan_DH_MoCoBD2"/>
</dbReference>
<dbReference type="Gene3D" id="3.30.365.10">
    <property type="entry name" value="Aldehyde oxidase/xanthine dehydrogenase, molybdopterin binding domain"/>
    <property type="match status" value="1"/>
</dbReference>
<dbReference type="InterPro" id="IPR037165">
    <property type="entry name" value="AldOxase/xan_DH_Mopterin-bd_sf"/>
</dbReference>
<organism evidence="3 4">
    <name type="scientific">Glycine soja</name>
    <name type="common">Wild soybean</name>
    <dbReference type="NCBI Taxonomy" id="3848"/>
    <lineage>
        <taxon>Eukaryota</taxon>
        <taxon>Viridiplantae</taxon>
        <taxon>Streptophyta</taxon>
        <taxon>Embryophyta</taxon>
        <taxon>Tracheophyta</taxon>
        <taxon>Spermatophyta</taxon>
        <taxon>Magnoliopsida</taxon>
        <taxon>eudicotyledons</taxon>
        <taxon>Gunneridae</taxon>
        <taxon>Pentapetalae</taxon>
        <taxon>rosids</taxon>
        <taxon>fabids</taxon>
        <taxon>Fabales</taxon>
        <taxon>Fabaceae</taxon>
        <taxon>Papilionoideae</taxon>
        <taxon>50 kb inversion clade</taxon>
        <taxon>NPAAA clade</taxon>
        <taxon>indigoferoid/millettioid clade</taxon>
        <taxon>Phaseoleae</taxon>
        <taxon>Glycine</taxon>
        <taxon>Glycine subgen. Soja</taxon>
    </lineage>
</organism>
<protein>
    <submittedName>
        <fullName evidence="3">Abscisic-aldehyde oxidase</fullName>
    </submittedName>
</protein>
<dbReference type="SUPFAM" id="SSF56003">
    <property type="entry name" value="Molybdenum cofactor-binding domain"/>
    <property type="match status" value="1"/>
</dbReference>
<dbReference type="PANTHER" id="PTHR11908">
    <property type="entry name" value="XANTHINE DEHYDROGENASE"/>
    <property type="match status" value="1"/>
</dbReference>
<dbReference type="GO" id="GO:0016491">
    <property type="term" value="F:oxidoreductase activity"/>
    <property type="evidence" value="ECO:0007669"/>
    <property type="project" value="InterPro"/>
</dbReference>
<accession>A0A445ILY7</accession>
<dbReference type="InterPro" id="IPR016208">
    <property type="entry name" value="Ald_Oxase/xanthine_DH-like"/>
</dbReference>
<feature type="domain" description="Aldehyde oxidase/xanthine dehydrogenase second molybdopterin binding" evidence="2">
    <location>
        <begin position="22"/>
        <end position="119"/>
    </location>
</feature>
<gene>
    <name evidence="3" type="ORF">D0Y65_026984</name>
</gene>
<evidence type="ECO:0000259" key="2">
    <source>
        <dbReference type="Pfam" id="PF20256"/>
    </source>
</evidence>
<reference evidence="3 4" key="1">
    <citation type="submission" date="2018-09" db="EMBL/GenBank/DDBJ databases">
        <title>A high-quality reference genome of wild soybean provides a powerful tool to mine soybean genomes.</title>
        <authorList>
            <person name="Xie M."/>
            <person name="Chung C.Y.L."/>
            <person name="Li M.-W."/>
            <person name="Wong F.-L."/>
            <person name="Chan T.-F."/>
            <person name="Lam H.-M."/>
        </authorList>
    </citation>
    <scope>NUCLEOTIDE SEQUENCE [LARGE SCALE GENOMIC DNA]</scope>
    <source>
        <strain evidence="4">cv. W05</strain>
        <tissue evidence="3">Hypocotyl of etiolated seedlings</tissue>
    </source>
</reference>
<evidence type="ECO:0000256" key="1">
    <source>
        <dbReference type="ARBA" id="ARBA00022505"/>
    </source>
</evidence>
<dbReference type="AlphaFoldDB" id="A0A445ILY7"/>
<dbReference type="Proteomes" id="UP000289340">
    <property type="component" value="Chromosome 10"/>
</dbReference>